<evidence type="ECO:0000313" key="1">
    <source>
        <dbReference type="EMBL" id="EZH75782.1"/>
    </source>
</evidence>
<dbReference type="STRING" id="1317122.ATO12_03065"/>
<proteinExistence type="predicted"/>
<sequence length="114" mass="12937">MTKKIKNLKTEGSRLSHIRDKNLIVSVKNQEKIIRDVIKKHGPIIDLEKDPQLLIDILIKFKPQFYGPDGGLPPTGPPPVPPGPSSYRAIENVHLMKEILKLNKKMSSIKKRLK</sequence>
<dbReference type="EMBL" id="AQRA01000001">
    <property type="protein sequence ID" value="EZH75782.1"/>
    <property type="molecule type" value="Genomic_DNA"/>
</dbReference>
<dbReference type="eggNOG" id="ENOG502ZJU5">
    <property type="taxonomic scope" value="Bacteria"/>
</dbReference>
<dbReference type="Proteomes" id="UP000023541">
    <property type="component" value="Unassembled WGS sequence"/>
</dbReference>
<name>A0A023C0C6_9FLAO</name>
<organism evidence="1 2">
    <name type="scientific">Aquimarina atlantica</name>
    <dbReference type="NCBI Taxonomy" id="1317122"/>
    <lineage>
        <taxon>Bacteria</taxon>
        <taxon>Pseudomonadati</taxon>
        <taxon>Bacteroidota</taxon>
        <taxon>Flavobacteriia</taxon>
        <taxon>Flavobacteriales</taxon>
        <taxon>Flavobacteriaceae</taxon>
        <taxon>Aquimarina</taxon>
    </lineage>
</organism>
<comment type="caution">
    <text evidence="1">The sequence shown here is derived from an EMBL/GenBank/DDBJ whole genome shotgun (WGS) entry which is preliminary data.</text>
</comment>
<gene>
    <name evidence="1" type="ORF">ATO12_03065</name>
</gene>
<keyword evidence="2" id="KW-1185">Reference proteome</keyword>
<reference evidence="1 2" key="1">
    <citation type="submission" date="2014-04" db="EMBL/GenBank/DDBJ databases">
        <title>Aquimarina sp. 22II-S11-z7 Genome Sequencing.</title>
        <authorList>
            <person name="Lai Q."/>
        </authorList>
    </citation>
    <scope>NUCLEOTIDE SEQUENCE [LARGE SCALE GENOMIC DNA]</scope>
    <source>
        <strain evidence="1 2">22II-S11-z7</strain>
    </source>
</reference>
<protein>
    <submittedName>
        <fullName evidence="1">Uncharacterized protein</fullName>
    </submittedName>
</protein>
<evidence type="ECO:0000313" key="2">
    <source>
        <dbReference type="Proteomes" id="UP000023541"/>
    </source>
</evidence>
<accession>A0A023C0C6</accession>
<dbReference type="RefSeq" id="WP_131248759.1">
    <property type="nucleotide sequence ID" value="NZ_AQRA01000001.1"/>
</dbReference>
<dbReference type="OrthoDB" id="4735388at2"/>
<dbReference type="AlphaFoldDB" id="A0A023C0C6"/>